<evidence type="ECO:0000256" key="1">
    <source>
        <dbReference type="SAM" id="Phobius"/>
    </source>
</evidence>
<evidence type="ECO:0000313" key="3">
    <source>
        <dbReference type="Proteomes" id="UP000635902"/>
    </source>
</evidence>
<organism evidence="2 3">
    <name type="scientific">Corynebacterium suicordis DSM 45110</name>
    <dbReference type="NCBI Taxonomy" id="1121369"/>
    <lineage>
        <taxon>Bacteria</taxon>
        <taxon>Bacillati</taxon>
        <taxon>Actinomycetota</taxon>
        <taxon>Actinomycetes</taxon>
        <taxon>Mycobacteriales</taxon>
        <taxon>Corynebacteriaceae</taxon>
        <taxon>Corynebacterium</taxon>
    </lineage>
</organism>
<protein>
    <submittedName>
        <fullName evidence="2">SdpI family protein</fullName>
    </submittedName>
</protein>
<dbReference type="Pfam" id="PF13630">
    <property type="entry name" value="SdpI"/>
    <property type="match status" value="1"/>
</dbReference>
<feature type="transmembrane region" description="Helical" evidence="1">
    <location>
        <begin position="78"/>
        <end position="102"/>
    </location>
</feature>
<sequence length="182" mass="18070">MIFLGIILAIFGVAILAVGVLSLAGKLPGNSLVGLRIPEVRKSAEYWVMGHKIAGPAWTGSGLAMLGAAAVAWQARGWAWLIVAGLVVAALFLLGLGAALAAHTLAQIDARAQKAAEAESGCCSAGGSAETTPTGEVSADECASGQACGSCSLNGACEGGAESAPALDLDAARRAVAAQDIR</sequence>
<evidence type="ECO:0000313" key="2">
    <source>
        <dbReference type="EMBL" id="MBF4552586.1"/>
    </source>
</evidence>
<proteinExistence type="predicted"/>
<keyword evidence="1" id="KW-0812">Transmembrane</keyword>
<keyword evidence="1" id="KW-0472">Membrane</keyword>
<keyword evidence="1" id="KW-1133">Transmembrane helix</keyword>
<gene>
    <name evidence="2" type="ORF">IRY30_00610</name>
</gene>
<comment type="caution">
    <text evidence="2">The sequence shown here is derived from an EMBL/GenBank/DDBJ whole genome shotgun (WGS) entry which is preliminary data.</text>
</comment>
<keyword evidence="3" id="KW-1185">Reference proteome</keyword>
<feature type="transmembrane region" description="Helical" evidence="1">
    <location>
        <begin position="46"/>
        <end position="72"/>
    </location>
</feature>
<dbReference type="RefSeq" id="WP_194555488.1">
    <property type="nucleotide sequence ID" value="NZ_JADKMY010000001.1"/>
</dbReference>
<dbReference type="InterPro" id="IPR025962">
    <property type="entry name" value="SdpI/YhfL"/>
</dbReference>
<feature type="transmembrane region" description="Helical" evidence="1">
    <location>
        <begin position="6"/>
        <end position="25"/>
    </location>
</feature>
<reference evidence="2 3" key="1">
    <citation type="submission" date="2020-10" db="EMBL/GenBank/DDBJ databases">
        <title>Novel species in genus Corynebacterium.</title>
        <authorList>
            <person name="Zhang G."/>
        </authorList>
    </citation>
    <scope>NUCLEOTIDE SEQUENCE [LARGE SCALE GENOMIC DNA]</scope>
    <source>
        <strain evidence="2 3">DSM 45110</strain>
    </source>
</reference>
<accession>A0ABR9ZGP8</accession>
<name>A0ABR9ZGP8_9CORY</name>
<dbReference type="Proteomes" id="UP000635902">
    <property type="component" value="Unassembled WGS sequence"/>
</dbReference>
<dbReference type="EMBL" id="JADKMY010000001">
    <property type="protein sequence ID" value="MBF4552586.1"/>
    <property type="molecule type" value="Genomic_DNA"/>
</dbReference>